<name>A0A1T5PAT6_9BACT</name>
<dbReference type="SUPFAM" id="SSF51430">
    <property type="entry name" value="NAD(P)-linked oxidoreductase"/>
    <property type="match status" value="1"/>
</dbReference>
<accession>A0A1T5PAT6</accession>
<dbReference type="Gene3D" id="3.20.20.100">
    <property type="entry name" value="NADP-dependent oxidoreductase domain"/>
    <property type="match status" value="1"/>
</dbReference>
<evidence type="ECO:0000313" key="4">
    <source>
        <dbReference type="Proteomes" id="UP000190166"/>
    </source>
</evidence>
<organism evidence="3 4">
    <name type="scientific">Chitinophaga ginsengisegetis</name>
    <dbReference type="NCBI Taxonomy" id="393003"/>
    <lineage>
        <taxon>Bacteria</taxon>
        <taxon>Pseudomonadati</taxon>
        <taxon>Bacteroidota</taxon>
        <taxon>Chitinophagia</taxon>
        <taxon>Chitinophagales</taxon>
        <taxon>Chitinophagaceae</taxon>
        <taxon>Chitinophaga</taxon>
    </lineage>
</organism>
<dbReference type="STRING" id="393003.SAMN05660461_5664"/>
<evidence type="ECO:0000256" key="1">
    <source>
        <dbReference type="ARBA" id="ARBA00023002"/>
    </source>
</evidence>
<keyword evidence="4" id="KW-1185">Reference proteome</keyword>
<reference evidence="4" key="1">
    <citation type="submission" date="2017-02" db="EMBL/GenBank/DDBJ databases">
        <authorList>
            <person name="Varghese N."/>
            <person name="Submissions S."/>
        </authorList>
    </citation>
    <scope>NUCLEOTIDE SEQUENCE [LARGE SCALE GENOMIC DNA]</scope>
    <source>
        <strain evidence="4">DSM 18108</strain>
    </source>
</reference>
<dbReference type="InterPro" id="IPR023210">
    <property type="entry name" value="NADP_OxRdtase_dom"/>
</dbReference>
<dbReference type="EMBL" id="FUZZ01000005">
    <property type="protein sequence ID" value="SKD09772.1"/>
    <property type="molecule type" value="Genomic_DNA"/>
</dbReference>
<dbReference type="InterPro" id="IPR050523">
    <property type="entry name" value="AKR_Detox_Biosynth"/>
</dbReference>
<dbReference type="InterPro" id="IPR036812">
    <property type="entry name" value="NAD(P)_OxRdtase_dom_sf"/>
</dbReference>
<dbReference type="GO" id="GO:0005829">
    <property type="term" value="C:cytosol"/>
    <property type="evidence" value="ECO:0007669"/>
    <property type="project" value="TreeGrafter"/>
</dbReference>
<dbReference type="PANTHER" id="PTHR43364">
    <property type="entry name" value="NADH-SPECIFIC METHYLGLYOXAL REDUCTASE-RELATED"/>
    <property type="match status" value="1"/>
</dbReference>
<dbReference type="GO" id="GO:0016491">
    <property type="term" value="F:oxidoreductase activity"/>
    <property type="evidence" value="ECO:0007669"/>
    <property type="project" value="UniProtKB-KW"/>
</dbReference>
<gene>
    <name evidence="3" type="ORF">SAMN05660461_5664</name>
</gene>
<evidence type="ECO:0000259" key="2">
    <source>
        <dbReference type="Pfam" id="PF00248"/>
    </source>
</evidence>
<feature type="domain" description="NADP-dependent oxidoreductase" evidence="2">
    <location>
        <begin position="16"/>
        <end position="310"/>
    </location>
</feature>
<dbReference type="AlphaFoldDB" id="A0A1T5PAT6"/>
<dbReference type="Pfam" id="PF00248">
    <property type="entry name" value="Aldo_ket_red"/>
    <property type="match status" value="1"/>
</dbReference>
<sequence length="330" mass="35879">MKYKTFGTNTGLYVSELILGGAGFGATTGYGASKAEAMSILESYADAGGNFIDTSDAYQYGESEKVIGEFIAANRNDFVISSKFTRSASATPAISARGNNRKAMIQSLEQSLKRLKTDRIDIYIAHFDDGVTPVEELVRGFDDLVSAGKIIYGGLSNFPAWKVATAVTSANLHFKAPVIALQTEYSLIQRVPEKELLPMAGNFGLGVMAYSPLAGGLLTGKYRKNGTGRITRMNNEEQLHNGRNEAILDRVIAIADETGSSPANVAVAWIYSKGIFPVIGPRAKAHLDEYLASLQVHLTKEQIALLDEASEIPMEYPHDLIKTQRELLFQ</sequence>
<dbReference type="PANTHER" id="PTHR43364:SF4">
    <property type="entry name" value="NAD(P)-LINKED OXIDOREDUCTASE SUPERFAMILY PROTEIN"/>
    <property type="match status" value="1"/>
</dbReference>
<keyword evidence="1" id="KW-0560">Oxidoreductase</keyword>
<dbReference type="CDD" id="cd19080">
    <property type="entry name" value="AKR_AKR9A_9B"/>
    <property type="match status" value="1"/>
</dbReference>
<dbReference type="Proteomes" id="UP000190166">
    <property type="component" value="Unassembled WGS sequence"/>
</dbReference>
<protein>
    <submittedName>
        <fullName evidence="3">Predicted oxidoreductase</fullName>
    </submittedName>
</protein>
<evidence type="ECO:0000313" key="3">
    <source>
        <dbReference type="EMBL" id="SKD09772.1"/>
    </source>
</evidence>
<dbReference type="RefSeq" id="WP_079473124.1">
    <property type="nucleotide sequence ID" value="NZ_FUZZ01000005.1"/>
</dbReference>
<proteinExistence type="predicted"/>